<dbReference type="Pfam" id="PF13541">
    <property type="entry name" value="ChlI"/>
    <property type="match status" value="1"/>
</dbReference>
<dbReference type="RefSeq" id="WP_188684216.1">
    <property type="nucleotide sequence ID" value="NZ_BMIS01000005.1"/>
</dbReference>
<dbReference type="GO" id="GO:0005524">
    <property type="term" value="F:ATP binding"/>
    <property type="evidence" value="ECO:0007669"/>
    <property type="project" value="InterPro"/>
</dbReference>
<feature type="domain" description="AAA+ ATPase" evidence="2">
    <location>
        <begin position="239"/>
        <end position="423"/>
    </location>
</feature>
<dbReference type="Gene3D" id="3.40.50.300">
    <property type="entry name" value="P-loop containing nucleotide triphosphate hydrolases"/>
    <property type="match status" value="1"/>
</dbReference>
<accession>A0A917ER14</accession>
<dbReference type="InterPro" id="IPR020568">
    <property type="entry name" value="Ribosomal_Su5_D2-typ_SF"/>
</dbReference>
<evidence type="ECO:0000256" key="1">
    <source>
        <dbReference type="SAM" id="MobiDB-lite"/>
    </source>
</evidence>
<dbReference type="InterPro" id="IPR025158">
    <property type="entry name" value="Mg_chelat-rel_C"/>
</dbReference>
<proteinExistence type="predicted"/>
<feature type="region of interest" description="Disordered" evidence="1">
    <location>
        <begin position="172"/>
        <end position="215"/>
    </location>
</feature>
<dbReference type="InterPro" id="IPR027417">
    <property type="entry name" value="P-loop_NTPase"/>
</dbReference>
<dbReference type="AlphaFoldDB" id="A0A917ER14"/>
<dbReference type="InterPro" id="IPR000523">
    <property type="entry name" value="Mg_chelatse_chII-like_cat_dom"/>
</dbReference>
<protein>
    <recommendedName>
        <fullName evidence="2">AAA+ ATPase domain-containing protein</fullName>
    </recommendedName>
</protein>
<evidence type="ECO:0000313" key="4">
    <source>
        <dbReference type="Proteomes" id="UP000633136"/>
    </source>
</evidence>
<reference evidence="3" key="2">
    <citation type="submission" date="2020-09" db="EMBL/GenBank/DDBJ databases">
        <authorList>
            <person name="Sun Q."/>
            <person name="Zhou Y."/>
        </authorList>
    </citation>
    <scope>NUCLEOTIDE SEQUENCE</scope>
    <source>
        <strain evidence="3">CGMCC 1.15388</strain>
    </source>
</reference>
<dbReference type="Proteomes" id="UP000633136">
    <property type="component" value="Unassembled WGS sequence"/>
</dbReference>
<dbReference type="PANTHER" id="PTHR32039">
    <property type="entry name" value="MAGNESIUM-CHELATASE SUBUNIT CHLI"/>
    <property type="match status" value="1"/>
</dbReference>
<dbReference type="Gene3D" id="3.30.230.10">
    <property type="match status" value="1"/>
</dbReference>
<comment type="caution">
    <text evidence="3">The sequence shown here is derived from an EMBL/GenBank/DDBJ whole genome shotgun (WGS) entry which is preliminary data.</text>
</comment>
<dbReference type="EMBL" id="BMIS01000005">
    <property type="protein sequence ID" value="GGE68424.1"/>
    <property type="molecule type" value="Genomic_DNA"/>
</dbReference>
<evidence type="ECO:0000313" key="3">
    <source>
        <dbReference type="EMBL" id="GGE68424.1"/>
    </source>
</evidence>
<dbReference type="PANTHER" id="PTHR32039:SF7">
    <property type="entry name" value="COMPETENCE PROTEIN COMM"/>
    <property type="match status" value="1"/>
</dbReference>
<dbReference type="SMART" id="SM00382">
    <property type="entry name" value="AAA"/>
    <property type="match status" value="1"/>
</dbReference>
<dbReference type="InterPro" id="IPR014721">
    <property type="entry name" value="Ribsml_uS5_D2-typ_fold_subgr"/>
</dbReference>
<dbReference type="SUPFAM" id="SSF52540">
    <property type="entry name" value="P-loop containing nucleoside triphosphate hydrolases"/>
    <property type="match status" value="1"/>
</dbReference>
<dbReference type="InterPro" id="IPR003593">
    <property type="entry name" value="AAA+_ATPase"/>
</dbReference>
<dbReference type="Pfam" id="PF13335">
    <property type="entry name" value="Mg_chelatase_C"/>
    <property type="match status" value="1"/>
</dbReference>
<evidence type="ECO:0000259" key="2">
    <source>
        <dbReference type="SMART" id="SM00382"/>
    </source>
</evidence>
<name>A0A917ER14_9MICC</name>
<organism evidence="3 4">
    <name type="scientific">Nesterenkonia cremea</name>
    <dbReference type="NCBI Taxonomy" id="1882340"/>
    <lineage>
        <taxon>Bacteria</taxon>
        <taxon>Bacillati</taxon>
        <taxon>Actinomycetota</taxon>
        <taxon>Actinomycetes</taxon>
        <taxon>Micrococcales</taxon>
        <taxon>Micrococcaceae</taxon>
        <taxon>Nesterenkonia</taxon>
    </lineage>
</organism>
<keyword evidence="4" id="KW-1185">Reference proteome</keyword>
<dbReference type="Pfam" id="PF01078">
    <property type="entry name" value="Mg_chelatase"/>
    <property type="match status" value="1"/>
</dbReference>
<dbReference type="InterPro" id="IPR045006">
    <property type="entry name" value="CHLI-like"/>
</dbReference>
<dbReference type="SUPFAM" id="SSF54211">
    <property type="entry name" value="Ribosomal protein S5 domain 2-like"/>
    <property type="match status" value="1"/>
</dbReference>
<reference evidence="3" key="1">
    <citation type="journal article" date="2014" name="Int. J. Syst. Evol. Microbiol.">
        <title>Complete genome sequence of Corynebacterium casei LMG S-19264T (=DSM 44701T), isolated from a smear-ripened cheese.</title>
        <authorList>
            <consortium name="US DOE Joint Genome Institute (JGI-PGF)"/>
            <person name="Walter F."/>
            <person name="Albersmeier A."/>
            <person name="Kalinowski J."/>
            <person name="Ruckert C."/>
        </authorList>
    </citation>
    <scope>NUCLEOTIDE SEQUENCE</scope>
    <source>
        <strain evidence="3">CGMCC 1.15388</strain>
    </source>
</reference>
<gene>
    <name evidence="3" type="ORF">GCM10011401_14740</name>
</gene>
<sequence>MSMGRASGVALIGTEGHMIEVEADISQTLPAFVLLGLPDASLKESQDRIRSAANNTGLALPPRKLTINLLPAPLRKSGSSLDLAILMSAWAADGHVTGTDGIVFLAELGLDGRLRPVRGVLPAVASAVKTGFSRVVVSRGNAAEAALVPGAEILAGDHVAEVAHAFRSATWKPLPGGTPEPLDHQWGGSSSTQVTERLADRAPGEETAGADAGSPALPDLAEVHGQYEARFALEAAAAGGHHLLLVGPPGAGKTMMAERLPSILPPLDEEAAMEVTAIASITANAKTVTSLQRTPPFESPHHSASSAAIVGGGSRVAAPGAVTRAHRGVLFLDEAPEHSRQVLDSLRQPLESGHVSLHRSAGSVSYPARFQLVMAANPCLCGMNTGAGTQCTCTVLQRRTYLSRISGPLLDRIDCQVQVERPRSVSQSLESSGEPSSAVLQRVMRARAAQRERLAPWGLEMNSQVSLKLLSHGLRLPKESTGLLDEALDRADLSLRGYVRVLRLAWTISDITGEDRPGEEHIDAAMQLRQQLGGPA</sequence>